<evidence type="ECO:0000256" key="3">
    <source>
        <dbReference type="ARBA" id="ARBA00004406"/>
    </source>
</evidence>
<dbReference type="Proteomes" id="UP000008144">
    <property type="component" value="Chromosome 8"/>
</dbReference>
<keyword evidence="16" id="KW-1185">Reference proteome</keyword>
<sequence length="487" mass="56035">FVSYLTVCKFLTCTAAYLLYRHWYQMPRSFPPGPRGIPILGVLPLLGRHPERKLNEWKREYGPVMGARVGRKNWVVLGDCASIKMALMGEGDIFSGRPSPHKKEDGIVFLDNGRSWTMHKTLGLLAFRGFGITENKSLEKHVIEEVSYLKEAVRSKRGVAFSIDTILTNAVSNVLCSILLGQRFQYSDQRFKRIIHQLSRRFVYPKSFLSEIFLEKKRGFPAAWKRKQTRRQKLSILKRTLLGFINIHEKTYDSTNIRDFIDAFLLLKHRQLDESFNDKQLIHYIYDLFLGGTETTTGTLRWAILCLLHYPEKQAKLRKEIIQVLGKTGDQEVTILKKHEMPYASAFIHEVYRFRTLFPLGLPHKTSHQVILDSYVIPQGTTVCTNLWAVHNDPKVFDEPEEFKPERHLYGNGEFGRSPYVIPFSVGPRHCLGEQLASMMLFIYLVSLVRSFEFLPDPKLNGLPDIKSGASGPVFLPKSFNVVAREL</sequence>
<proteinExistence type="inferred from homology"/>
<evidence type="ECO:0000256" key="1">
    <source>
        <dbReference type="ARBA" id="ARBA00001971"/>
    </source>
</evidence>
<evidence type="ECO:0000256" key="2">
    <source>
        <dbReference type="ARBA" id="ARBA00004174"/>
    </source>
</evidence>
<accession>F7A0M9</accession>
<evidence type="ECO:0000256" key="10">
    <source>
        <dbReference type="ARBA" id="ARBA00023004"/>
    </source>
</evidence>
<evidence type="ECO:0000256" key="13">
    <source>
        <dbReference type="PIRSR" id="PIRSR602401-1"/>
    </source>
</evidence>
<dbReference type="HOGENOM" id="CLU_001570_22_0_1"/>
<dbReference type="PANTHER" id="PTHR24300">
    <property type="entry name" value="CYTOCHROME P450 508A4-RELATED"/>
    <property type="match status" value="1"/>
</dbReference>
<evidence type="ECO:0000256" key="14">
    <source>
        <dbReference type="RuleBase" id="RU000461"/>
    </source>
</evidence>
<evidence type="ECO:0000313" key="16">
    <source>
        <dbReference type="Proteomes" id="UP000008144"/>
    </source>
</evidence>
<dbReference type="GO" id="GO:0006805">
    <property type="term" value="P:xenobiotic metabolic process"/>
    <property type="evidence" value="ECO:0000318"/>
    <property type="project" value="GO_Central"/>
</dbReference>
<dbReference type="AlphaFoldDB" id="F7A0M9"/>
<reference evidence="15" key="2">
    <citation type="journal article" date="2008" name="Genome Biol.">
        <title>Improved genome assembly and evidence-based global gene model set for the chordate Ciona intestinalis: new insight into intron and operon populations.</title>
        <authorList>
            <person name="Satou Y."/>
            <person name="Mineta K."/>
            <person name="Ogasawara M."/>
            <person name="Sasakura Y."/>
            <person name="Shoguchi E."/>
            <person name="Ueno K."/>
            <person name="Yamada L."/>
            <person name="Matsumoto J."/>
            <person name="Wasserscheid J."/>
            <person name="Dewar K."/>
            <person name="Wiley G.B."/>
            <person name="Macmil S.L."/>
            <person name="Roe B.A."/>
            <person name="Zeller R.W."/>
            <person name="Hastings K.E."/>
            <person name="Lemaire P."/>
            <person name="Lindquist E."/>
            <person name="Endo T."/>
            <person name="Hotta K."/>
            <person name="Inaba K."/>
        </authorList>
    </citation>
    <scope>NUCLEOTIDE SEQUENCE [LARGE SCALE GENOMIC DNA]</scope>
    <source>
        <strain evidence="15">wild type</strain>
    </source>
</reference>
<protein>
    <submittedName>
        <fullName evidence="15">Uncharacterized protein</fullName>
    </submittedName>
</protein>
<dbReference type="Pfam" id="PF00067">
    <property type="entry name" value="p450"/>
    <property type="match status" value="1"/>
</dbReference>
<comment type="subcellular location">
    <subcellularLocation>
        <location evidence="3">Endoplasmic reticulum membrane</location>
        <topology evidence="3">Peripheral membrane protein</topology>
    </subcellularLocation>
    <subcellularLocation>
        <location evidence="2">Microsome membrane</location>
        <topology evidence="2">Peripheral membrane protein</topology>
    </subcellularLocation>
</comment>
<reference evidence="15" key="4">
    <citation type="submission" date="2025-09" db="UniProtKB">
        <authorList>
            <consortium name="Ensembl"/>
        </authorList>
    </citation>
    <scope>IDENTIFICATION</scope>
</reference>
<name>F7A0M9_CIOIN</name>
<dbReference type="GO" id="GO:0005789">
    <property type="term" value="C:endoplasmic reticulum membrane"/>
    <property type="evidence" value="ECO:0007669"/>
    <property type="project" value="UniProtKB-SubCell"/>
</dbReference>
<feature type="binding site" description="axial binding residue" evidence="13">
    <location>
        <position position="431"/>
    </location>
    <ligand>
        <name>heme</name>
        <dbReference type="ChEBI" id="CHEBI:30413"/>
    </ligand>
    <ligandPart>
        <name>Fe</name>
        <dbReference type="ChEBI" id="CHEBI:18248"/>
    </ligandPart>
</feature>
<evidence type="ECO:0000256" key="12">
    <source>
        <dbReference type="ARBA" id="ARBA00023136"/>
    </source>
</evidence>
<keyword evidence="5 13" id="KW-0349">Heme</keyword>
<evidence type="ECO:0000313" key="15">
    <source>
        <dbReference type="Ensembl" id="ENSCINP00000029091.2"/>
    </source>
</evidence>
<evidence type="ECO:0000256" key="5">
    <source>
        <dbReference type="ARBA" id="ARBA00022617"/>
    </source>
</evidence>
<keyword evidence="8" id="KW-0492">Microsome</keyword>
<evidence type="ECO:0000256" key="4">
    <source>
        <dbReference type="ARBA" id="ARBA00010617"/>
    </source>
</evidence>
<evidence type="ECO:0000256" key="8">
    <source>
        <dbReference type="ARBA" id="ARBA00022848"/>
    </source>
</evidence>
<dbReference type="SUPFAM" id="SSF48264">
    <property type="entry name" value="Cytochrome P450"/>
    <property type="match status" value="1"/>
</dbReference>
<evidence type="ECO:0000256" key="6">
    <source>
        <dbReference type="ARBA" id="ARBA00022723"/>
    </source>
</evidence>
<keyword evidence="7" id="KW-0256">Endoplasmic reticulum</keyword>
<keyword evidence="10 13" id="KW-0408">Iron</keyword>
<dbReference type="OMA" id="KVNHNSM"/>
<dbReference type="InterPro" id="IPR050182">
    <property type="entry name" value="Cytochrome_P450_fam2"/>
</dbReference>
<dbReference type="EMBL" id="EAAA01002734">
    <property type="status" value="NOT_ANNOTATED_CDS"/>
    <property type="molecule type" value="Genomic_DNA"/>
</dbReference>
<dbReference type="PANTHER" id="PTHR24300:SF397">
    <property type="entry name" value="CYTOCHROME P450 2U1"/>
    <property type="match status" value="1"/>
</dbReference>
<dbReference type="GO" id="GO:0008202">
    <property type="term" value="P:steroid metabolic process"/>
    <property type="evidence" value="ECO:0000318"/>
    <property type="project" value="GO_Central"/>
</dbReference>
<dbReference type="PRINTS" id="PR00463">
    <property type="entry name" value="EP450I"/>
</dbReference>
<organism evidence="15 16">
    <name type="scientific">Ciona intestinalis</name>
    <name type="common">Transparent sea squirt</name>
    <name type="synonym">Ascidia intestinalis</name>
    <dbReference type="NCBI Taxonomy" id="7719"/>
    <lineage>
        <taxon>Eukaryota</taxon>
        <taxon>Metazoa</taxon>
        <taxon>Chordata</taxon>
        <taxon>Tunicata</taxon>
        <taxon>Ascidiacea</taxon>
        <taxon>Phlebobranchia</taxon>
        <taxon>Cionidae</taxon>
        <taxon>Ciona</taxon>
    </lineage>
</organism>
<dbReference type="GeneTree" id="ENSGT00940000160689"/>
<evidence type="ECO:0000256" key="9">
    <source>
        <dbReference type="ARBA" id="ARBA00023002"/>
    </source>
</evidence>
<keyword evidence="11 14" id="KW-0503">Monooxygenase</keyword>
<dbReference type="STRING" id="7719.ENSCINP00000029091"/>
<dbReference type="InterPro" id="IPR036396">
    <property type="entry name" value="Cyt_P450_sf"/>
</dbReference>
<dbReference type="GO" id="GO:0005506">
    <property type="term" value="F:iron ion binding"/>
    <property type="evidence" value="ECO:0007669"/>
    <property type="project" value="InterPro"/>
</dbReference>
<evidence type="ECO:0000256" key="11">
    <source>
        <dbReference type="ARBA" id="ARBA00023033"/>
    </source>
</evidence>
<dbReference type="PROSITE" id="PS00086">
    <property type="entry name" value="CYTOCHROME_P450"/>
    <property type="match status" value="1"/>
</dbReference>
<dbReference type="InterPro" id="IPR001128">
    <property type="entry name" value="Cyt_P450"/>
</dbReference>
<dbReference type="Ensembl" id="ENSCINT00000029337.2">
    <property type="protein sequence ID" value="ENSCINP00000029091.2"/>
    <property type="gene ID" value="ENSCING00000017012.2"/>
</dbReference>
<dbReference type="Gene3D" id="1.10.630.10">
    <property type="entry name" value="Cytochrome P450"/>
    <property type="match status" value="1"/>
</dbReference>
<comment type="similarity">
    <text evidence="4 14">Belongs to the cytochrome P450 family.</text>
</comment>
<dbReference type="GO" id="GO:0008395">
    <property type="term" value="F:steroid hydroxylase activity"/>
    <property type="evidence" value="ECO:0000318"/>
    <property type="project" value="GO_Central"/>
</dbReference>
<dbReference type="InParanoid" id="F7A0M9"/>
<keyword evidence="9 14" id="KW-0560">Oxidoreductase</keyword>
<dbReference type="FunCoup" id="F7A0M9">
    <property type="interactions" value="3"/>
</dbReference>
<keyword evidence="6 13" id="KW-0479">Metal-binding</keyword>
<comment type="cofactor">
    <cofactor evidence="1 13">
        <name>heme</name>
        <dbReference type="ChEBI" id="CHEBI:30413"/>
    </cofactor>
</comment>
<keyword evidence="12" id="KW-0472">Membrane</keyword>
<reference evidence="16" key="1">
    <citation type="journal article" date="2002" name="Science">
        <title>The draft genome of Ciona intestinalis: insights into chordate and vertebrate origins.</title>
        <authorList>
            <person name="Dehal P."/>
            <person name="Satou Y."/>
            <person name="Campbell R.K."/>
            <person name="Chapman J."/>
            <person name="Degnan B."/>
            <person name="De Tomaso A."/>
            <person name="Davidson B."/>
            <person name="Di Gregorio A."/>
            <person name="Gelpke M."/>
            <person name="Goodstein D.M."/>
            <person name="Harafuji N."/>
            <person name="Hastings K.E."/>
            <person name="Ho I."/>
            <person name="Hotta K."/>
            <person name="Huang W."/>
            <person name="Kawashima T."/>
            <person name="Lemaire P."/>
            <person name="Martinez D."/>
            <person name="Meinertzhagen I.A."/>
            <person name="Necula S."/>
            <person name="Nonaka M."/>
            <person name="Putnam N."/>
            <person name="Rash S."/>
            <person name="Saiga H."/>
            <person name="Satake M."/>
            <person name="Terry A."/>
            <person name="Yamada L."/>
            <person name="Wang H.G."/>
            <person name="Awazu S."/>
            <person name="Azumi K."/>
            <person name="Boore J."/>
            <person name="Branno M."/>
            <person name="Chin-Bow S."/>
            <person name="DeSantis R."/>
            <person name="Doyle S."/>
            <person name="Francino P."/>
            <person name="Keys D.N."/>
            <person name="Haga S."/>
            <person name="Hayashi H."/>
            <person name="Hino K."/>
            <person name="Imai K.S."/>
            <person name="Inaba K."/>
            <person name="Kano S."/>
            <person name="Kobayashi K."/>
            <person name="Kobayashi M."/>
            <person name="Lee B.I."/>
            <person name="Makabe K.W."/>
            <person name="Manohar C."/>
            <person name="Matassi G."/>
            <person name="Medina M."/>
            <person name="Mochizuki Y."/>
            <person name="Mount S."/>
            <person name="Morishita T."/>
            <person name="Miura S."/>
            <person name="Nakayama A."/>
            <person name="Nishizaka S."/>
            <person name="Nomoto H."/>
            <person name="Ohta F."/>
            <person name="Oishi K."/>
            <person name="Rigoutsos I."/>
            <person name="Sano M."/>
            <person name="Sasaki A."/>
            <person name="Sasakura Y."/>
            <person name="Shoguchi E."/>
            <person name="Shin-i T."/>
            <person name="Spagnuolo A."/>
            <person name="Stainier D."/>
            <person name="Suzuki M.M."/>
            <person name="Tassy O."/>
            <person name="Takatori N."/>
            <person name="Tokuoka M."/>
            <person name="Yagi K."/>
            <person name="Yoshizaki F."/>
            <person name="Wada S."/>
            <person name="Zhang C."/>
            <person name="Hyatt P.D."/>
            <person name="Larimer F."/>
            <person name="Detter C."/>
            <person name="Doggett N."/>
            <person name="Glavina T."/>
            <person name="Hawkins T."/>
            <person name="Richardson P."/>
            <person name="Lucas S."/>
            <person name="Kohara Y."/>
            <person name="Levine M."/>
            <person name="Satoh N."/>
            <person name="Rokhsar D.S."/>
        </authorList>
    </citation>
    <scope>NUCLEOTIDE SEQUENCE [LARGE SCALE GENOMIC DNA]</scope>
</reference>
<dbReference type="GO" id="GO:0016712">
    <property type="term" value="F:oxidoreductase activity, acting on paired donors, with incorporation or reduction of molecular oxygen, reduced flavin or flavoprotein as one donor, and incorporation of one atom of oxygen"/>
    <property type="evidence" value="ECO:0000318"/>
    <property type="project" value="GO_Central"/>
</dbReference>
<reference evidence="15" key="3">
    <citation type="submission" date="2025-08" db="UniProtKB">
        <authorList>
            <consortium name="Ensembl"/>
        </authorList>
    </citation>
    <scope>IDENTIFICATION</scope>
</reference>
<dbReference type="GO" id="GO:0006082">
    <property type="term" value="P:organic acid metabolic process"/>
    <property type="evidence" value="ECO:0000318"/>
    <property type="project" value="GO_Central"/>
</dbReference>
<dbReference type="FunFam" id="1.10.630.10:FF:000238">
    <property type="entry name" value="Cytochrome P450 2A6"/>
    <property type="match status" value="1"/>
</dbReference>
<dbReference type="PRINTS" id="PR00385">
    <property type="entry name" value="P450"/>
</dbReference>
<dbReference type="GO" id="GO:0005737">
    <property type="term" value="C:cytoplasm"/>
    <property type="evidence" value="ECO:0000318"/>
    <property type="project" value="GO_Central"/>
</dbReference>
<dbReference type="GO" id="GO:0020037">
    <property type="term" value="F:heme binding"/>
    <property type="evidence" value="ECO:0000318"/>
    <property type="project" value="GO_Central"/>
</dbReference>
<dbReference type="InterPro" id="IPR017972">
    <property type="entry name" value="Cyt_P450_CS"/>
</dbReference>
<dbReference type="InterPro" id="IPR002401">
    <property type="entry name" value="Cyt_P450_E_grp-I"/>
</dbReference>
<evidence type="ECO:0000256" key="7">
    <source>
        <dbReference type="ARBA" id="ARBA00022824"/>
    </source>
</evidence>